<dbReference type="InterPro" id="IPR005811">
    <property type="entry name" value="SUCC_ACL_C"/>
</dbReference>
<evidence type="ECO:0000259" key="2">
    <source>
        <dbReference type="Pfam" id="PF02629"/>
    </source>
</evidence>
<dbReference type="InterPro" id="IPR016102">
    <property type="entry name" value="Succinyl-CoA_synth-like"/>
</dbReference>
<name>A0A7T8HPZ5_RAOOR</name>
<dbReference type="GO" id="GO:0005829">
    <property type="term" value="C:cytosol"/>
    <property type="evidence" value="ECO:0007669"/>
    <property type="project" value="TreeGrafter"/>
</dbReference>
<gene>
    <name evidence="3" type="ORF">CFY86_02020</name>
</gene>
<dbReference type="Proteomes" id="UP000229713">
    <property type="component" value="Unassembled WGS sequence"/>
</dbReference>
<dbReference type="GO" id="GO:0004776">
    <property type="term" value="F:succinate-CoA ligase (GDP-forming) activity"/>
    <property type="evidence" value="ECO:0007669"/>
    <property type="project" value="TreeGrafter"/>
</dbReference>
<dbReference type="Gene3D" id="3.40.50.720">
    <property type="entry name" value="NAD(P)-binding Rossmann-like Domain"/>
    <property type="match status" value="1"/>
</dbReference>
<evidence type="ECO:0000259" key="1">
    <source>
        <dbReference type="Pfam" id="PF00549"/>
    </source>
</evidence>
<dbReference type="Pfam" id="PF02629">
    <property type="entry name" value="CoA_binding"/>
    <property type="match status" value="1"/>
</dbReference>
<evidence type="ECO:0000313" key="3">
    <source>
        <dbReference type="EMBL" id="PIK93929.1"/>
    </source>
</evidence>
<dbReference type="EMBL" id="NKYI01000005">
    <property type="protein sequence ID" value="PIK93929.1"/>
    <property type="molecule type" value="Genomic_DNA"/>
</dbReference>
<dbReference type="AlphaFoldDB" id="A0A7T8HPZ5"/>
<dbReference type="Gene3D" id="3.40.50.261">
    <property type="entry name" value="Succinyl-CoA synthetase domains"/>
    <property type="match status" value="2"/>
</dbReference>
<protein>
    <submittedName>
        <fullName evidence="3">Acyl-CoA synthetase FdrA</fullName>
    </submittedName>
</protein>
<organism evidence="3 4">
    <name type="scientific">Raoultella ornithinolytica</name>
    <name type="common">Klebsiella ornithinolytica</name>
    <dbReference type="NCBI Taxonomy" id="54291"/>
    <lineage>
        <taxon>Bacteria</taxon>
        <taxon>Pseudomonadati</taxon>
        <taxon>Pseudomonadota</taxon>
        <taxon>Gammaproteobacteria</taxon>
        <taxon>Enterobacterales</taxon>
        <taxon>Enterobacteriaceae</taxon>
        <taxon>Klebsiella/Raoultella group</taxon>
        <taxon>Raoultella</taxon>
    </lineage>
</organism>
<dbReference type="GO" id="GO:0006099">
    <property type="term" value="P:tricarboxylic acid cycle"/>
    <property type="evidence" value="ECO:0007669"/>
    <property type="project" value="TreeGrafter"/>
</dbReference>
<dbReference type="NCBIfam" id="NF004760">
    <property type="entry name" value="PRK06091.1"/>
    <property type="match status" value="1"/>
</dbReference>
<dbReference type="RefSeq" id="WP_032718604.1">
    <property type="nucleotide sequence ID" value="NZ_ABIKMM020000008.1"/>
</dbReference>
<reference evidence="3 4" key="1">
    <citation type="submission" date="2017-07" db="EMBL/GenBank/DDBJ databases">
        <title>Raoultella ornithinolytica strain HH3 draft genome.</title>
        <authorList>
            <person name="Duceppe M.-O."/>
            <person name="Huang H."/>
            <person name="Phipps-Todd B."/>
        </authorList>
    </citation>
    <scope>NUCLEOTIDE SEQUENCE [LARGE SCALE GENOMIC DNA]</scope>
    <source>
        <strain evidence="3 4">HH3</strain>
    </source>
</reference>
<feature type="domain" description="ATP-citrate synthase/succinyl-CoA ligase C-terminal" evidence="1">
    <location>
        <begin position="336"/>
        <end position="489"/>
    </location>
</feature>
<proteinExistence type="predicted"/>
<comment type="caution">
    <text evidence="3">The sequence shown here is derived from an EMBL/GenBank/DDBJ whole genome shotgun (WGS) entry which is preliminary data.</text>
</comment>
<dbReference type="PANTHER" id="PTHR11117:SF24">
    <property type="entry name" value="PROTEIN FDRA"/>
    <property type="match status" value="1"/>
</dbReference>
<evidence type="ECO:0000313" key="4">
    <source>
        <dbReference type="Proteomes" id="UP000229713"/>
    </source>
</evidence>
<dbReference type="PANTHER" id="PTHR11117">
    <property type="entry name" value="SUCCINYL-COA LIGASE SUBUNIT ALPHA"/>
    <property type="match status" value="1"/>
</dbReference>
<dbReference type="GO" id="GO:0009361">
    <property type="term" value="C:succinate-CoA ligase complex (ADP-forming)"/>
    <property type="evidence" value="ECO:0007669"/>
    <property type="project" value="TreeGrafter"/>
</dbReference>
<dbReference type="SUPFAM" id="SSF52210">
    <property type="entry name" value="Succinyl-CoA synthetase domains"/>
    <property type="match status" value="2"/>
</dbReference>
<sequence length="556" mass="58715">MIYAFVKKGSFQDSVSLMLISRKLSAIDDVEEVSVMMGTPANKALLESTGFWHEEFAQATPNDICAAIRTRQPVADILTLIQQRLDAELNAIAQGQSSGLRLQKARRWESACAKLPEANLVLISVAGEYAAGVARQGLESGKNVMLFSDNVPLEQERALKQYARERGLLVMGPDCGTAAIAGAPLAFANILPAGCIGVIGASGTGIQELTSQVALLGQGVTHAMGLGGRDLNQQIGGLSALTALEMLAADEQSKVIAFVSKPPAESVRQTIISAMKKLSKPVVALFLGSKPARAQEGNIWFASSLAEAARLAAMLASVEQIAASQAPQRGKQILGLYAGGTLAAEAAMLLAEHLGVETDAHHPDGVMLEAQGHRLIDLGDDAWTVGRPHPMIDPTTRSLEIEKLSQQPETGVLLVDIVLGYGACDDPAGALLEAINTVRSARGPEQPLTVIATVTGTEQDPQPRSQQIDALLNGDVIVMNTLQEAVLLAHYLVAPRQHPAPVAPPALLNGVQVINVGLRSFARDLQQAGCPVVHFQWAPIAGGNPHLAALLKQLNF</sequence>
<dbReference type="GO" id="GO:0004775">
    <property type="term" value="F:succinate-CoA ligase (ADP-forming) activity"/>
    <property type="evidence" value="ECO:0007669"/>
    <property type="project" value="TreeGrafter"/>
</dbReference>
<feature type="domain" description="CoA-binding" evidence="2">
    <location>
        <begin position="196"/>
        <end position="287"/>
    </location>
</feature>
<dbReference type="InterPro" id="IPR003781">
    <property type="entry name" value="CoA-bd"/>
</dbReference>
<accession>A0A7T8HPZ5</accession>
<dbReference type="Pfam" id="PF00549">
    <property type="entry name" value="Ligase_CoA"/>
    <property type="match status" value="1"/>
</dbReference>